<accession>A0ABV1K4Z0</accession>
<sequence>MTTTRTTQPAGAPASAGPRGEAPPARRGSPLPLWVSVVLLLAAGTGMFLPGSARETIGLCAVLFMLVLIFMKVPIGIALAVPAMAGLVAASGPLALENVLLALPYERVAAWTLSVIPMFVLMGLLLWRSGITTELYDAGKQWLGWLPGGLAVGTTAAGTGLSAISGSTAGTTYALARIGIPEMLKAGYHKRLAVGSVIVAGLPGQLIPPSILLVLYAGITETPIGPQLLAGVVPGILIGAICAGTLVSISLVRPGLAGKDGGIGNADRATTDWAGRWRTLLAVWPVPVLVVVVIGGMFSGAFTATEAGAAGALGALVLTIWKKWGDHPLRAIGQAAIGTITAAGTIFFLLMGAEILTRLLSVTRVATLFTDWVLGAGLSATGFLLLMLVVYIFLGTFLESMPLLLLTVPILLPTLQALDISLLWFGVFAVFMGELAAITPPVGILSFILAGIVKDPEVHQGQRITLGDVFMAAIWFMPLCAAYAILLIFFPELATWLPSLGAAG</sequence>
<dbReference type="EMBL" id="JBEDNQ010000001">
    <property type="protein sequence ID" value="MEQ3549515.1"/>
    <property type="molecule type" value="Genomic_DNA"/>
</dbReference>
<evidence type="ECO:0000313" key="10">
    <source>
        <dbReference type="EMBL" id="MEQ3549515.1"/>
    </source>
</evidence>
<feature type="transmembrane region" description="Helical" evidence="8">
    <location>
        <begin position="372"/>
        <end position="394"/>
    </location>
</feature>
<evidence type="ECO:0000256" key="7">
    <source>
        <dbReference type="SAM" id="MobiDB-lite"/>
    </source>
</evidence>
<feature type="transmembrane region" description="Helical" evidence="8">
    <location>
        <begin position="228"/>
        <end position="252"/>
    </location>
</feature>
<feature type="transmembrane region" description="Helical" evidence="8">
    <location>
        <begin position="192"/>
        <end position="216"/>
    </location>
</feature>
<feature type="transmembrane region" description="Helical" evidence="8">
    <location>
        <begin position="331"/>
        <end position="352"/>
    </location>
</feature>
<feature type="transmembrane region" description="Helical" evidence="8">
    <location>
        <begin position="465"/>
        <end position="490"/>
    </location>
</feature>
<feature type="transmembrane region" description="Helical" evidence="8">
    <location>
        <begin position="31"/>
        <end position="49"/>
    </location>
</feature>
<evidence type="ECO:0000256" key="6">
    <source>
        <dbReference type="ARBA" id="ARBA00023136"/>
    </source>
</evidence>
<keyword evidence="11" id="KW-1185">Reference proteome</keyword>
<name>A0ABV1K4Z0_9PSEU</name>
<evidence type="ECO:0000256" key="4">
    <source>
        <dbReference type="ARBA" id="ARBA00022692"/>
    </source>
</evidence>
<evidence type="ECO:0000256" key="2">
    <source>
        <dbReference type="ARBA" id="ARBA00022475"/>
    </source>
</evidence>
<feature type="transmembrane region" description="Helical" evidence="8">
    <location>
        <begin position="424"/>
        <end position="453"/>
    </location>
</feature>
<feature type="transmembrane region" description="Helical" evidence="8">
    <location>
        <begin position="61"/>
        <end position="88"/>
    </location>
</feature>
<keyword evidence="5 8" id="KW-1133">Transmembrane helix</keyword>
<gene>
    <name evidence="10" type="ORF">WIS52_03440</name>
</gene>
<proteinExistence type="predicted"/>
<feature type="compositionally biased region" description="Low complexity" evidence="7">
    <location>
        <begin position="9"/>
        <end position="27"/>
    </location>
</feature>
<evidence type="ECO:0000256" key="8">
    <source>
        <dbReference type="SAM" id="Phobius"/>
    </source>
</evidence>
<comment type="subcellular location">
    <subcellularLocation>
        <location evidence="1">Cell inner membrane</location>
        <topology evidence="1">Multi-pass membrane protein</topology>
    </subcellularLocation>
</comment>
<reference evidence="10 11" key="1">
    <citation type="submission" date="2024-03" db="EMBL/GenBank/DDBJ databases">
        <title>Draft genome sequence of Pseudonocardia nematodicida JCM 31783.</title>
        <authorList>
            <person name="Butdee W."/>
            <person name="Duangmal K."/>
        </authorList>
    </citation>
    <scope>NUCLEOTIDE SEQUENCE [LARGE SCALE GENOMIC DNA]</scope>
    <source>
        <strain evidence="10 11">JCM 31783</strain>
    </source>
</reference>
<dbReference type="RefSeq" id="WP_349296588.1">
    <property type="nucleotide sequence ID" value="NZ_JBEDNQ010000001.1"/>
</dbReference>
<dbReference type="Pfam" id="PF06808">
    <property type="entry name" value="DctM"/>
    <property type="match status" value="1"/>
</dbReference>
<comment type="caution">
    <text evidence="10">The sequence shown here is derived from an EMBL/GenBank/DDBJ whole genome shotgun (WGS) entry which is preliminary data.</text>
</comment>
<evidence type="ECO:0000256" key="5">
    <source>
        <dbReference type="ARBA" id="ARBA00022989"/>
    </source>
</evidence>
<evidence type="ECO:0000313" key="11">
    <source>
        <dbReference type="Proteomes" id="UP001494902"/>
    </source>
</evidence>
<protein>
    <submittedName>
        <fullName evidence="10">TRAP transporter large permease subunit</fullName>
    </submittedName>
</protein>
<organism evidence="10 11">
    <name type="scientific">Pseudonocardia nematodicida</name>
    <dbReference type="NCBI Taxonomy" id="1206997"/>
    <lineage>
        <taxon>Bacteria</taxon>
        <taxon>Bacillati</taxon>
        <taxon>Actinomycetota</taxon>
        <taxon>Actinomycetes</taxon>
        <taxon>Pseudonocardiales</taxon>
        <taxon>Pseudonocardiaceae</taxon>
        <taxon>Pseudonocardia</taxon>
    </lineage>
</organism>
<dbReference type="Proteomes" id="UP001494902">
    <property type="component" value="Unassembled WGS sequence"/>
</dbReference>
<dbReference type="PANTHER" id="PTHR33362">
    <property type="entry name" value="SIALIC ACID TRAP TRANSPORTER PERMEASE PROTEIN SIAT-RELATED"/>
    <property type="match status" value="1"/>
</dbReference>
<keyword evidence="4 8" id="KW-0812">Transmembrane</keyword>
<feature type="region of interest" description="Disordered" evidence="7">
    <location>
        <begin position="1"/>
        <end position="27"/>
    </location>
</feature>
<dbReference type="PANTHER" id="PTHR33362:SF5">
    <property type="entry name" value="C4-DICARBOXYLATE TRAP TRANSPORTER LARGE PERMEASE PROTEIN DCTM"/>
    <property type="match status" value="1"/>
</dbReference>
<feature type="transmembrane region" description="Helical" evidence="8">
    <location>
        <begin position="401"/>
        <end position="418"/>
    </location>
</feature>
<keyword evidence="2" id="KW-1003">Cell membrane</keyword>
<dbReference type="InterPro" id="IPR010656">
    <property type="entry name" value="DctM"/>
</dbReference>
<keyword evidence="6 8" id="KW-0472">Membrane</keyword>
<feature type="transmembrane region" description="Helical" evidence="8">
    <location>
        <begin position="280"/>
        <end position="301"/>
    </location>
</feature>
<dbReference type="InterPro" id="IPR004681">
    <property type="entry name" value="TRAP_DctM"/>
</dbReference>
<feature type="domain" description="TRAP C4-dicarboxylate transport system permease DctM subunit" evidence="9">
    <location>
        <begin position="63"/>
        <end position="493"/>
    </location>
</feature>
<evidence type="ECO:0000256" key="3">
    <source>
        <dbReference type="ARBA" id="ARBA00022519"/>
    </source>
</evidence>
<evidence type="ECO:0000256" key="1">
    <source>
        <dbReference type="ARBA" id="ARBA00004429"/>
    </source>
</evidence>
<keyword evidence="3" id="KW-0997">Cell inner membrane</keyword>
<feature type="transmembrane region" description="Helical" evidence="8">
    <location>
        <begin position="108"/>
        <end position="127"/>
    </location>
</feature>
<evidence type="ECO:0000259" key="9">
    <source>
        <dbReference type="Pfam" id="PF06808"/>
    </source>
</evidence>